<evidence type="ECO:0000256" key="4">
    <source>
        <dbReference type="ARBA" id="ARBA00023163"/>
    </source>
</evidence>
<evidence type="ECO:0000256" key="2">
    <source>
        <dbReference type="ARBA" id="ARBA00023015"/>
    </source>
</evidence>
<accession>A0A7R7XVB3</accession>
<feature type="region of interest" description="Disordered" evidence="6">
    <location>
        <begin position="332"/>
        <end position="353"/>
    </location>
</feature>
<feature type="compositionally biased region" description="Basic residues" evidence="6">
    <location>
        <begin position="336"/>
        <end position="346"/>
    </location>
</feature>
<dbReference type="CDD" id="cd00067">
    <property type="entry name" value="GAL4"/>
    <property type="match status" value="1"/>
</dbReference>
<dbReference type="GO" id="GO:0045944">
    <property type="term" value="P:positive regulation of transcription by RNA polymerase II"/>
    <property type="evidence" value="ECO:0007669"/>
    <property type="project" value="TreeGrafter"/>
</dbReference>
<dbReference type="InterPro" id="IPR051711">
    <property type="entry name" value="Stress_Response_Reg"/>
</dbReference>
<evidence type="ECO:0000256" key="3">
    <source>
        <dbReference type="ARBA" id="ARBA00023125"/>
    </source>
</evidence>
<name>A0A7R7XVB3_9EURO</name>
<evidence type="ECO:0000256" key="5">
    <source>
        <dbReference type="ARBA" id="ARBA00023242"/>
    </source>
</evidence>
<dbReference type="GO" id="GO:0043565">
    <property type="term" value="F:sequence-specific DNA binding"/>
    <property type="evidence" value="ECO:0007669"/>
    <property type="project" value="TreeGrafter"/>
</dbReference>
<dbReference type="GeneID" id="64978407"/>
<dbReference type="PROSITE" id="PS50048">
    <property type="entry name" value="ZN2_CY6_FUNGAL_2"/>
    <property type="match status" value="1"/>
</dbReference>
<feature type="compositionally biased region" description="Basic and acidic residues" evidence="6">
    <location>
        <begin position="167"/>
        <end position="177"/>
    </location>
</feature>
<feature type="domain" description="Zn(2)-C6 fungal-type" evidence="7">
    <location>
        <begin position="24"/>
        <end position="54"/>
    </location>
</feature>
<reference evidence="8" key="1">
    <citation type="submission" date="2021-01" db="EMBL/GenBank/DDBJ databases">
        <authorList>
            <consortium name="Aspergillus puulaauensis MK2 genome sequencing consortium"/>
            <person name="Kazuki M."/>
            <person name="Futagami T."/>
        </authorList>
    </citation>
    <scope>NUCLEOTIDE SEQUENCE</scope>
    <source>
        <strain evidence="8">MK2</strain>
    </source>
</reference>
<feature type="region of interest" description="Disordered" evidence="6">
    <location>
        <begin position="78"/>
        <end position="111"/>
    </location>
</feature>
<dbReference type="Proteomes" id="UP000654913">
    <property type="component" value="Chromosome 6"/>
</dbReference>
<keyword evidence="3" id="KW-0238">DNA-binding</keyword>
<dbReference type="InterPro" id="IPR001138">
    <property type="entry name" value="Zn2Cys6_DnaBD"/>
</dbReference>
<dbReference type="GO" id="GO:0005634">
    <property type="term" value="C:nucleus"/>
    <property type="evidence" value="ECO:0007669"/>
    <property type="project" value="UniProtKB-SubCell"/>
</dbReference>
<dbReference type="PANTHER" id="PTHR47540:SF5">
    <property type="entry name" value="ZN(II)2CYS6 TRANSCRIPTION FACTOR"/>
    <property type="match status" value="1"/>
</dbReference>
<organism evidence="8 9">
    <name type="scientific">Aspergillus puulaauensis</name>
    <dbReference type="NCBI Taxonomy" id="1220207"/>
    <lineage>
        <taxon>Eukaryota</taxon>
        <taxon>Fungi</taxon>
        <taxon>Dikarya</taxon>
        <taxon>Ascomycota</taxon>
        <taxon>Pezizomycotina</taxon>
        <taxon>Eurotiomycetes</taxon>
        <taxon>Eurotiomycetidae</taxon>
        <taxon>Eurotiales</taxon>
        <taxon>Aspergillaceae</taxon>
        <taxon>Aspergillus</taxon>
    </lineage>
</organism>
<comment type="subcellular location">
    <subcellularLocation>
        <location evidence="1">Nucleus</location>
    </subcellularLocation>
</comment>
<dbReference type="GO" id="GO:0008270">
    <property type="term" value="F:zinc ion binding"/>
    <property type="evidence" value="ECO:0007669"/>
    <property type="project" value="InterPro"/>
</dbReference>
<keyword evidence="9" id="KW-1185">Reference proteome</keyword>
<feature type="compositionally biased region" description="Basic and acidic residues" evidence="6">
    <location>
        <begin position="88"/>
        <end position="97"/>
    </location>
</feature>
<dbReference type="Pfam" id="PF00172">
    <property type="entry name" value="Zn_clus"/>
    <property type="match status" value="1"/>
</dbReference>
<keyword evidence="4" id="KW-0804">Transcription</keyword>
<dbReference type="OrthoDB" id="2740448at2759"/>
<evidence type="ECO:0000256" key="1">
    <source>
        <dbReference type="ARBA" id="ARBA00004123"/>
    </source>
</evidence>
<dbReference type="GO" id="GO:0000981">
    <property type="term" value="F:DNA-binding transcription factor activity, RNA polymerase II-specific"/>
    <property type="evidence" value="ECO:0007669"/>
    <property type="project" value="InterPro"/>
</dbReference>
<dbReference type="InterPro" id="IPR036864">
    <property type="entry name" value="Zn2-C6_fun-type_DNA-bd_sf"/>
</dbReference>
<gene>
    <name evidence="8" type="ORF">APUU_61458A</name>
</gene>
<dbReference type="SMART" id="SM00066">
    <property type="entry name" value="GAL4"/>
    <property type="match status" value="1"/>
</dbReference>
<proteinExistence type="predicted"/>
<dbReference type="RefSeq" id="XP_041560596.1">
    <property type="nucleotide sequence ID" value="XM_041694803.1"/>
</dbReference>
<dbReference type="KEGG" id="apuu:APUU_61458A"/>
<dbReference type="PANTHER" id="PTHR47540">
    <property type="entry name" value="THIAMINE REPRESSIBLE GENES REGULATORY PROTEIN THI5"/>
    <property type="match status" value="1"/>
</dbReference>
<evidence type="ECO:0000259" key="7">
    <source>
        <dbReference type="PROSITE" id="PS50048"/>
    </source>
</evidence>
<dbReference type="AlphaFoldDB" id="A0A7R7XVB3"/>
<protein>
    <recommendedName>
        <fullName evidence="7">Zn(2)-C6 fungal-type domain-containing protein</fullName>
    </recommendedName>
</protein>
<dbReference type="EMBL" id="AP024448">
    <property type="protein sequence ID" value="BCS28410.1"/>
    <property type="molecule type" value="Genomic_DNA"/>
</dbReference>
<evidence type="ECO:0000313" key="8">
    <source>
        <dbReference type="EMBL" id="BCS28410.1"/>
    </source>
</evidence>
<evidence type="ECO:0000313" key="9">
    <source>
        <dbReference type="Proteomes" id="UP000654913"/>
    </source>
</evidence>
<feature type="region of interest" description="Disordered" evidence="6">
    <location>
        <begin position="156"/>
        <end position="177"/>
    </location>
</feature>
<dbReference type="PRINTS" id="PR00755">
    <property type="entry name" value="AFLATOXINBRP"/>
</dbReference>
<dbReference type="Gene3D" id="4.10.240.10">
    <property type="entry name" value="Zn(2)-C6 fungal-type DNA-binding domain"/>
    <property type="match status" value="1"/>
</dbReference>
<evidence type="ECO:0000256" key="6">
    <source>
        <dbReference type="SAM" id="MobiDB-lite"/>
    </source>
</evidence>
<keyword evidence="2" id="KW-0805">Transcription regulation</keyword>
<dbReference type="PROSITE" id="PS00463">
    <property type="entry name" value="ZN2_CY6_FUNGAL_1"/>
    <property type="match status" value="1"/>
</dbReference>
<sequence length="442" mass="47947">MCDATAARPRNDQLDGKPGRLRAACTNCHAAKVRCSGERTGCTRCRTLNQDCVYLESRVGKTRGRRKQHFLSPTAVDLNNRPMTATSSHEEASRHMGESSAVPGLSPASSSGDADFLNNDIWDVSQSIPDSVMLDGVTDLSGVDFFQQFSQKEMTESTLGESWGNIQEERPDSAPRRLDSAIEMPDEDTTPTMRPSTSKTADETVKTSIHGLNSFPPRFTQQRGLAARMGPCSDAPQHGHKGVVVVAAEILESLEGKICAGLSAIDEVLRINKEATQKINQLLRRSDYARSMGSLMVVVAAAHHVVCLFETACDEFYASPCRGRWSLPSTTDSARSHSRFGTHHRGSLGGGRSVSGALNPPGIGFGTFLLDPQDQAAMGARIICTELHRTLKMVQSLSTPMQAGCFAPDLAPVAVDGWLQDLKQRLRTLISTVESSERSWDG</sequence>
<reference evidence="8" key="2">
    <citation type="submission" date="2021-02" db="EMBL/GenBank/DDBJ databases">
        <title>Aspergillus puulaauensis MK2 genome sequence.</title>
        <authorList>
            <person name="Futagami T."/>
            <person name="Mori K."/>
            <person name="Kadooka C."/>
            <person name="Tanaka T."/>
        </authorList>
    </citation>
    <scope>NUCLEOTIDE SEQUENCE</scope>
    <source>
        <strain evidence="8">MK2</strain>
    </source>
</reference>
<dbReference type="SUPFAM" id="SSF57701">
    <property type="entry name" value="Zn2/Cys6 DNA-binding domain"/>
    <property type="match status" value="1"/>
</dbReference>
<keyword evidence="5" id="KW-0539">Nucleus</keyword>